<feature type="domain" description="Peptidase S9 prolyl oligopeptidase catalytic" evidence="2">
    <location>
        <begin position="500"/>
        <end position="658"/>
    </location>
</feature>
<comment type="caution">
    <text evidence="3">The sequence shown here is derived from an EMBL/GenBank/DDBJ whole genome shotgun (WGS) entry which is preliminary data.</text>
</comment>
<dbReference type="Proteomes" id="UP000292627">
    <property type="component" value="Unassembled WGS sequence"/>
</dbReference>
<feature type="signal peptide" evidence="1">
    <location>
        <begin position="1"/>
        <end position="17"/>
    </location>
</feature>
<evidence type="ECO:0000313" key="4">
    <source>
        <dbReference type="Proteomes" id="UP000292627"/>
    </source>
</evidence>
<organism evidence="3 4">
    <name type="scientific">Pseudoxanthomonas winnipegensis</name>
    <dbReference type="NCBI Taxonomy" id="2480810"/>
    <lineage>
        <taxon>Bacteria</taxon>
        <taxon>Pseudomonadati</taxon>
        <taxon>Pseudomonadota</taxon>
        <taxon>Gammaproteobacteria</taxon>
        <taxon>Lysobacterales</taxon>
        <taxon>Lysobacteraceae</taxon>
        <taxon>Pseudoxanthomonas</taxon>
    </lineage>
</organism>
<dbReference type="InterPro" id="IPR053536">
    <property type="entry name" value="Lasso_peptide_isopeptidase"/>
</dbReference>
<reference evidence="3 4" key="1">
    <citation type="submission" date="2019-02" db="EMBL/GenBank/DDBJ databases">
        <title>WGS of Pseudoxanthomonas species novum from clinical isolates.</title>
        <authorList>
            <person name="Bernier A.-M."/>
            <person name="Bernard K."/>
            <person name="Vachon A."/>
        </authorList>
    </citation>
    <scope>NUCLEOTIDE SEQUENCE [LARGE SCALE GENOMIC DNA]</scope>
    <source>
        <strain evidence="3 4">NML171200</strain>
    </source>
</reference>
<evidence type="ECO:0000313" key="3">
    <source>
        <dbReference type="EMBL" id="TAA23310.1"/>
    </source>
</evidence>
<gene>
    <name evidence="3" type="ORF">EA660_15340</name>
</gene>
<dbReference type="OrthoDB" id="100212at2"/>
<dbReference type="Pfam" id="PF00326">
    <property type="entry name" value="Peptidase_S9"/>
    <property type="match status" value="1"/>
</dbReference>
<keyword evidence="1" id="KW-0732">Signal</keyword>
<proteinExistence type="predicted"/>
<protein>
    <submittedName>
        <fullName evidence="3">Atxe2 family lasso peptide isopeptidase</fullName>
    </submittedName>
</protein>
<dbReference type="SUPFAM" id="SSF82171">
    <property type="entry name" value="DPP6 N-terminal domain-like"/>
    <property type="match status" value="1"/>
</dbReference>
<dbReference type="GO" id="GO:0008236">
    <property type="term" value="F:serine-type peptidase activity"/>
    <property type="evidence" value="ECO:0007669"/>
    <property type="project" value="InterPro"/>
</dbReference>
<accession>A0A4V2HCQ6</accession>
<evidence type="ECO:0000259" key="2">
    <source>
        <dbReference type="Pfam" id="PF00326"/>
    </source>
</evidence>
<dbReference type="Gene3D" id="2.120.10.30">
    <property type="entry name" value="TolB, C-terminal domain"/>
    <property type="match status" value="1"/>
</dbReference>
<dbReference type="RefSeq" id="WP_130552334.1">
    <property type="nucleotide sequence ID" value="NZ_SHMC01000006.1"/>
</dbReference>
<dbReference type="SUPFAM" id="SSF53474">
    <property type="entry name" value="alpha/beta-Hydrolases"/>
    <property type="match status" value="1"/>
</dbReference>
<dbReference type="GO" id="GO:0006508">
    <property type="term" value="P:proteolysis"/>
    <property type="evidence" value="ECO:0007669"/>
    <property type="project" value="InterPro"/>
</dbReference>
<dbReference type="EMBL" id="SHMC01000006">
    <property type="protein sequence ID" value="TAA23310.1"/>
    <property type="molecule type" value="Genomic_DNA"/>
</dbReference>
<name>A0A4V2HCQ6_9GAMM</name>
<evidence type="ECO:0000256" key="1">
    <source>
        <dbReference type="SAM" id="SignalP"/>
    </source>
</evidence>
<dbReference type="Gene3D" id="3.40.50.1820">
    <property type="entry name" value="alpha/beta hydrolase"/>
    <property type="match status" value="1"/>
</dbReference>
<dbReference type="InterPro" id="IPR001375">
    <property type="entry name" value="Peptidase_S9_cat"/>
</dbReference>
<sequence length="695" mass="75930">MRLLMLVALLLPGGAGAATRVEPRDLIEVADFGPPVISPDGRQVAYRVEQASVERNTYDAFWYVQSLEPGALPRRIADGGVVLRDSAGTPLPATVMWSSDGRWVYYRALIDGRLDVWRASTDGAGARPITQDPADVRAFTLSRDGRRLRYSVGATREAVTAAEQAEYDQGVRIDGTVPIGQGLVRSGAVEGRLATQRYAGLWFDRAALLADVPDRWKALDLATGTLAEAEPEPVDGVPDEARIARRFPDAWKTAASVDGRRVAVLTRFGEKDGLQSPPNVRLSAATLDDEGPPVVCTHALCTGQAISAIQWRPGRDEVLFTVTDRLAGGAQSIFRWEVRTGAVHPVATAAGLLNGGREIGSRCGASASMLVCVRASANQPPRLEAIDIDRGAAHVLYDPNGALGHALAVSAPAVVMRWRDARGQVFTGQFYAARSSPGQPAPPLFVNYYLCSGFVRGGVGDEWPFASLAANGISALCINDTPYRLDPLSRYQDARSAVESAVRQLAGEHRIDPHRVGMGGLSFGSEVTLWVAMQTDLLSAASVSSPSVSSTYYLFGSLKGDLFAAGLKELWGLGALDQTPERWRLLSPEFNVDRIQAPVLFQMPEQEYLPALDYAAELIRRGRADMYVFPNEPHQKFQPRHKLAVYERNVDWFRFWLQGIEDPSPSKQAQYSYWREMRRQGKAMPAEDSASPRQR</sequence>
<dbReference type="AlphaFoldDB" id="A0A4V2HCQ6"/>
<dbReference type="InterPro" id="IPR029058">
    <property type="entry name" value="AB_hydrolase_fold"/>
</dbReference>
<feature type="chain" id="PRO_5020283059" evidence="1">
    <location>
        <begin position="18"/>
        <end position="695"/>
    </location>
</feature>
<dbReference type="NCBIfam" id="NF033523">
    <property type="entry name" value="lasso_peptidase"/>
    <property type="match status" value="1"/>
</dbReference>
<dbReference type="InterPro" id="IPR011042">
    <property type="entry name" value="6-blade_b-propeller_TolB-like"/>
</dbReference>